<dbReference type="AlphaFoldDB" id="I0V7C6"/>
<feature type="compositionally biased region" description="Pro residues" evidence="1">
    <location>
        <begin position="164"/>
        <end position="175"/>
    </location>
</feature>
<organism evidence="2 3">
    <name type="scientific">Saccharomonospora xinjiangensis XJ-54</name>
    <dbReference type="NCBI Taxonomy" id="882086"/>
    <lineage>
        <taxon>Bacteria</taxon>
        <taxon>Bacillati</taxon>
        <taxon>Actinomycetota</taxon>
        <taxon>Actinomycetes</taxon>
        <taxon>Pseudonocardiales</taxon>
        <taxon>Pseudonocardiaceae</taxon>
        <taxon>Saccharomonospora</taxon>
    </lineage>
</organism>
<feature type="compositionally biased region" description="Basic and acidic residues" evidence="1">
    <location>
        <begin position="148"/>
        <end position="157"/>
    </location>
</feature>
<dbReference type="STRING" id="882086.SacxiDRAFT_3837"/>
<dbReference type="SUPFAM" id="SSF82607">
    <property type="entry name" value="YbaB-like"/>
    <property type="match status" value="1"/>
</dbReference>
<evidence type="ECO:0000313" key="3">
    <source>
        <dbReference type="Proteomes" id="UP000004691"/>
    </source>
</evidence>
<evidence type="ECO:0008006" key="4">
    <source>
        <dbReference type="Google" id="ProtNLM"/>
    </source>
</evidence>
<dbReference type="Pfam" id="PF02575">
    <property type="entry name" value="YbaB_DNA_bd"/>
    <property type="match status" value="1"/>
</dbReference>
<accession>I0V7C6</accession>
<dbReference type="GO" id="GO:0003677">
    <property type="term" value="F:DNA binding"/>
    <property type="evidence" value="ECO:0007669"/>
    <property type="project" value="InterPro"/>
</dbReference>
<evidence type="ECO:0000313" key="2">
    <source>
        <dbReference type="EMBL" id="EID56029.1"/>
    </source>
</evidence>
<protein>
    <recommendedName>
        <fullName evidence="4">YbaB/EbfC DNA-binding family protein</fullName>
    </recommendedName>
</protein>
<name>I0V7C6_9PSEU</name>
<reference evidence="2 3" key="1">
    <citation type="submission" date="2012-01" db="EMBL/GenBank/DDBJ databases">
        <title>Improved High-Quality Draft sequence of Saccharomonospora xinjiangensis XJ-54.</title>
        <authorList>
            <consortium name="US DOE Joint Genome Institute"/>
            <person name="Lucas S."/>
            <person name="Han J."/>
            <person name="Lapidus A."/>
            <person name="Cheng J.-F."/>
            <person name="Goodwin L."/>
            <person name="Pitluck S."/>
            <person name="Peters L."/>
            <person name="Mikhailova N."/>
            <person name="Teshima H."/>
            <person name="Detter J.C."/>
            <person name="Han C."/>
            <person name="Tapia R."/>
            <person name="Land M."/>
            <person name="Hauser L."/>
            <person name="Kyrpides N."/>
            <person name="Ivanova N."/>
            <person name="Pagani I."/>
            <person name="Brambilla E.-M."/>
            <person name="Klenk H.-P."/>
            <person name="Woyke T."/>
        </authorList>
    </citation>
    <scope>NUCLEOTIDE SEQUENCE [LARGE SCALE GENOMIC DNA]</scope>
    <source>
        <strain evidence="2 3">XJ-54</strain>
    </source>
</reference>
<dbReference type="HOGENOM" id="CLU_125326_0_1_11"/>
<keyword evidence="3" id="KW-1185">Reference proteome</keyword>
<dbReference type="Gene3D" id="3.30.1310.10">
    <property type="entry name" value="Nucleoid-associated protein YbaB-like domain"/>
    <property type="match status" value="1"/>
</dbReference>
<feature type="region of interest" description="Disordered" evidence="1">
    <location>
        <begin position="133"/>
        <end position="196"/>
    </location>
</feature>
<sequence length="196" mass="21348">MPGVNTGATGSNGGVRIMTDGVDASDRMIDNWTRRVQEQAQRYQAMAARVQEISVTERSPDNVIEVTINSKGLLTGLTIAESAQDKRMAELSAQIMRTVQTAQSRIPALLQQAMAETVGTEDQTAAKVFEEAKKTFPEPPAESESPQEESRELHFGPEEDDVAPEPPAPPPPPRPTTRRRPSDGDDDDFGGRSIFS</sequence>
<dbReference type="InterPro" id="IPR036894">
    <property type="entry name" value="YbaB-like_sf"/>
</dbReference>
<dbReference type="eggNOG" id="COG0718">
    <property type="taxonomic scope" value="Bacteria"/>
</dbReference>
<evidence type="ECO:0000256" key="1">
    <source>
        <dbReference type="SAM" id="MobiDB-lite"/>
    </source>
</evidence>
<dbReference type="Proteomes" id="UP000004691">
    <property type="component" value="Unassembled WGS sequence"/>
</dbReference>
<gene>
    <name evidence="2" type="ORF">SacxiDRAFT_3837</name>
</gene>
<proteinExistence type="predicted"/>
<dbReference type="InterPro" id="IPR004401">
    <property type="entry name" value="YbaB/EbfC"/>
</dbReference>
<dbReference type="EMBL" id="JH636049">
    <property type="protein sequence ID" value="EID56029.1"/>
    <property type="molecule type" value="Genomic_DNA"/>
</dbReference>